<dbReference type="Pfam" id="PF14111">
    <property type="entry name" value="DUF4283"/>
    <property type="match status" value="1"/>
</dbReference>
<feature type="domain" description="DUF4283" evidence="1">
    <location>
        <begin position="5"/>
        <end position="68"/>
    </location>
</feature>
<reference evidence="2 3" key="1">
    <citation type="submission" date="2023-10" db="EMBL/GenBank/DDBJ databases">
        <title>Genome-Wide Identification Analysis in wild type Solanum Pinnatisectum Reveals Some Genes Defensing Phytophthora Infestans.</title>
        <authorList>
            <person name="Sun C."/>
        </authorList>
    </citation>
    <scope>NUCLEOTIDE SEQUENCE [LARGE SCALE GENOMIC DNA]</scope>
    <source>
        <strain evidence="2">LQN</strain>
        <tissue evidence="2">Leaf</tissue>
    </source>
</reference>
<evidence type="ECO:0000313" key="3">
    <source>
        <dbReference type="Proteomes" id="UP001311915"/>
    </source>
</evidence>
<dbReference type="InterPro" id="IPR025558">
    <property type="entry name" value="DUF4283"/>
</dbReference>
<dbReference type="Proteomes" id="UP001311915">
    <property type="component" value="Unassembled WGS sequence"/>
</dbReference>
<name>A0AAV9M724_9SOLN</name>
<dbReference type="PANTHER" id="PTHR31286:SF99">
    <property type="entry name" value="DUF4283 DOMAIN-CONTAINING PROTEIN"/>
    <property type="match status" value="1"/>
</dbReference>
<evidence type="ECO:0000313" key="2">
    <source>
        <dbReference type="EMBL" id="KAK4733746.1"/>
    </source>
</evidence>
<gene>
    <name evidence="2" type="ORF">R3W88_008007</name>
</gene>
<sequence>MPYTYLKNKLVDLWKLNEPLTLVDLGSDYHITKFSQVQSMSRVLHEGPWFVTGHFLTVKRWEPNFVPHQDNMTHTTIWARLPQLPTEFYDKSILEKVGQRLGALLKIYTCTSTVIIGSNTPKIIYEGEGIIWVGCGRIGHTLKRCNFNTQPCPIKPTGMNNNVPTSQPDQSSPTFIPRIPQEVLKAIYSQVPMGAITSRNGEEPSILELLQRNTQELEYILAMLGSQEIETCMLERPFFKEFENPLNSVVIALCPQSLMECTLSMRKKIVSTPPAVELNPVMLRTQQTNKRKGKGLQEQKQSLLSMMNFII</sequence>
<accession>A0AAV9M724</accession>
<comment type="caution">
    <text evidence="2">The sequence shown here is derived from an EMBL/GenBank/DDBJ whole genome shotgun (WGS) entry which is preliminary data.</text>
</comment>
<dbReference type="EMBL" id="JAWPEI010000002">
    <property type="protein sequence ID" value="KAK4733746.1"/>
    <property type="molecule type" value="Genomic_DNA"/>
</dbReference>
<protein>
    <recommendedName>
        <fullName evidence="1">DUF4283 domain-containing protein</fullName>
    </recommendedName>
</protein>
<proteinExistence type="predicted"/>
<dbReference type="InterPro" id="IPR040256">
    <property type="entry name" value="At4g02000-like"/>
</dbReference>
<keyword evidence="3" id="KW-1185">Reference proteome</keyword>
<dbReference type="PANTHER" id="PTHR31286">
    <property type="entry name" value="GLYCINE-RICH CELL WALL STRUCTURAL PROTEIN 1.8-LIKE"/>
    <property type="match status" value="1"/>
</dbReference>
<dbReference type="AlphaFoldDB" id="A0AAV9M724"/>
<evidence type="ECO:0000259" key="1">
    <source>
        <dbReference type="Pfam" id="PF14111"/>
    </source>
</evidence>
<organism evidence="2 3">
    <name type="scientific">Solanum pinnatisectum</name>
    <name type="common">tansyleaf nightshade</name>
    <dbReference type="NCBI Taxonomy" id="50273"/>
    <lineage>
        <taxon>Eukaryota</taxon>
        <taxon>Viridiplantae</taxon>
        <taxon>Streptophyta</taxon>
        <taxon>Embryophyta</taxon>
        <taxon>Tracheophyta</taxon>
        <taxon>Spermatophyta</taxon>
        <taxon>Magnoliopsida</taxon>
        <taxon>eudicotyledons</taxon>
        <taxon>Gunneridae</taxon>
        <taxon>Pentapetalae</taxon>
        <taxon>asterids</taxon>
        <taxon>lamiids</taxon>
        <taxon>Solanales</taxon>
        <taxon>Solanaceae</taxon>
        <taxon>Solanoideae</taxon>
        <taxon>Solaneae</taxon>
        <taxon>Solanum</taxon>
    </lineage>
</organism>